<dbReference type="AlphaFoldDB" id="A0A1I3XBL6"/>
<dbReference type="Pfam" id="PF04754">
    <property type="entry name" value="Transposase_31"/>
    <property type="match status" value="1"/>
</dbReference>
<gene>
    <name evidence="2" type="ORF">SAMN05216429_111103</name>
</gene>
<accession>A0A1I3XBL6</accession>
<dbReference type="RefSeq" id="WP_091706074.1">
    <property type="nucleotide sequence ID" value="NZ_BMYN01000007.1"/>
</dbReference>
<dbReference type="PANTHER" id="PTHR34611:SF2">
    <property type="entry name" value="INACTIVE RECOMBINATION-PROMOTING NUCLEASE-LIKE PROTEIN RPNE-RELATED"/>
    <property type="match status" value="1"/>
</dbReference>
<keyword evidence="3" id="KW-1185">Reference proteome</keyword>
<evidence type="ECO:0000313" key="3">
    <source>
        <dbReference type="Proteomes" id="UP000199445"/>
    </source>
</evidence>
<reference evidence="2 3" key="1">
    <citation type="submission" date="2016-10" db="EMBL/GenBank/DDBJ databases">
        <authorList>
            <person name="de Groot N.N."/>
        </authorList>
    </citation>
    <scope>NUCLEOTIDE SEQUENCE [LARGE SCALE GENOMIC DNA]</scope>
    <source>
        <strain evidence="2 3">IBRC-M 10445</strain>
    </source>
</reference>
<protein>
    <submittedName>
        <fullName evidence="2">Putative transposase, YhgA-like</fullName>
    </submittedName>
</protein>
<organism evidence="2 3">
    <name type="scientific">Marinobacter persicus</name>
    <dbReference type="NCBI Taxonomy" id="930118"/>
    <lineage>
        <taxon>Bacteria</taxon>
        <taxon>Pseudomonadati</taxon>
        <taxon>Pseudomonadota</taxon>
        <taxon>Gammaproteobacteria</taxon>
        <taxon>Pseudomonadales</taxon>
        <taxon>Marinobacteraceae</taxon>
        <taxon>Marinobacter</taxon>
    </lineage>
</organism>
<dbReference type="InterPro" id="IPR006842">
    <property type="entry name" value="Transposase_31"/>
</dbReference>
<evidence type="ECO:0000259" key="1">
    <source>
        <dbReference type="Pfam" id="PF04754"/>
    </source>
</evidence>
<dbReference type="InterPro" id="IPR051699">
    <property type="entry name" value="Rpn/YhgA-like_nuclease"/>
</dbReference>
<name>A0A1I3XBL6_9GAMM</name>
<dbReference type="EMBL" id="FOSC01000011">
    <property type="protein sequence ID" value="SFK16396.1"/>
    <property type="molecule type" value="Genomic_DNA"/>
</dbReference>
<dbReference type="PANTHER" id="PTHR34611">
    <property type="match status" value="1"/>
</dbReference>
<dbReference type="Proteomes" id="UP000199445">
    <property type="component" value="Unassembled WGS sequence"/>
</dbReference>
<sequence length="321" mass="37119">MPSTNHHDTGYKELFSHPEFVQQLLEGFTPPEISGLMDFSTLKNHSGNYITPLFEEKFEDVVWSVEVTCNGATQRIFLYILLEFQSTVDHTMPIRLMHYVACFYDHLLKTKQAHPGQGLPPIFPVVLYNGAKPWRARQDIYEMIAPEPPEFLRSYQPHLRYYLVDEARYTDEQLGLVQSPLSGVFGIEKASKKHEGFQKAVDRIVAIIQADPHKHRIDKIVTRWLKRHLQRLGADVDLGRLNSLLEEKDMLAENLESWAKQEQQRGRHEGVEAMLRKQINLKFGELPDWADQRLKNATDDQLDEWVMQILSADSLTALLGE</sequence>
<dbReference type="OrthoDB" id="5562276at2"/>
<proteinExistence type="predicted"/>
<feature type="domain" description="Transposase (putative) YhgA-like" evidence="1">
    <location>
        <begin position="5"/>
        <end position="212"/>
    </location>
</feature>
<evidence type="ECO:0000313" key="2">
    <source>
        <dbReference type="EMBL" id="SFK16396.1"/>
    </source>
</evidence>